<comment type="similarity">
    <text evidence="2">Belongs to the NADH dehydrogenase family.</text>
</comment>
<sequence length="364" mass="39080">MAPTIVLAGAGHAHLLLLYEEMKSPVRAAEYVLISPNRYQYYSGMYAGYIEGVYEKDETRVDVAALCSAAGIRFIEAAVTSVDAKQKQVHTSTEAVSYDKLSLNLGAASGGVPGIKANARSIKPSYLLPKTAEQLDQAGSIIIAGGGAAGVETALALKAKDAERKSSRDVTILTSSTLLPEAPAAAQKKIRRELSAKGVLYREHTPVTNVASGRVDTPVAVFSADEVLWLAGAGAPAVIAASGLADKRGFLPVTKHLQYQGDPDIFGAGDCVTFLSVPSLAKNGVYAIRQAPILRENLKRSLAGKNLQPFQPQRQYMAILSLGGRRAFMFRGRHHARGRLVWQLKDRIDRKFMDQLHKAAKPGS</sequence>
<gene>
    <name evidence="7" type="ORF">B0H94_11482</name>
</gene>
<dbReference type="AlphaFoldDB" id="A0A2P8H8R0"/>
<feature type="domain" description="FAD/NAD(P)-binding" evidence="6">
    <location>
        <begin position="27"/>
        <end position="284"/>
    </location>
</feature>
<dbReference type="InterPro" id="IPR023753">
    <property type="entry name" value="FAD/NAD-binding_dom"/>
</dbReference>
<dbReference type="GO" id="GO:0003955">
    <property type="term" value="F:NAD(P)H dehydrogenase (quinone) activity"/>
    <property type="evidence" value="ECO:0007669"/>
    <property type="project" value="TreeGrafter"/>
</dbReference>
<dbReference type="GO" id="GO:0019646">
    <property type="term" value="P:aerobic electron transport chain"/>
    <property type="evidence" value="ECO:0007669"/>
    <property type="project" value="TreeGrafter"/>
</dbReference>
<dbReference type="Proteomes" id="UP000242310">
    <property type="component" value="Unassembled WGS sequence"/>
</dbReference>
<dbReference type="RefSeq" id="WP_106589681.1">
    <property type="nucleotide sequence ID" value="NZ_PYAV01000014.1"/>
</dbReference>
<dbReference type="OrthoDB" id="9772934at2"/>
<evidence type="ECO:0000259" key="6">
    <source>
        <dbReference type="Pfam" id="PF07992"/>
    </source>
</evidence>
<comment type="cofactor">
    <cofactor evidence="1">
        <name>FAD</name>
        <dbReference type="ChEBI" id="CHEBI:57692"/>
    </cofactor>
</comment>
<comment type="caution">
    <text evidence="7">The sequence shown here is derived from an EMBL/GenBank/DDBJ whole genome shotgun (WGS) entry which is preliminary data.</text>
</comment>
<name>A0A2P8H8R0_9BACI</name>
<proteinExistence type="inferred from homology"/>
<dbReference type="Gene3D" id="3.50.50.100">
    <property type="match status" value="1"/>
</dbReference>
<dbReference type="Pfam" id="PF07992">
    <property type="entry name" value="Pyr_redox_2"/>
    <property type="match status" value="1"/>
</dbReference>
<reference evidence="7 8" key="1">
    <citation type="submission" date="2018-03" db="EMBL/GenBank/DDBJ databases">
        <title>Genomic Encyclopedia of Type Strains, Phase III (KMG-III): the genomes of soil and plant-associated and newly described type strains.</title>
        <authorList>
            <person name="Whitman W."/>
        </authorList>
    </citation>
    <scope>NUCLEOTIDE SEQUENCE [LARGE SCALE GENOMIC DNA]</scope>
    <source>
        <strain evidence="7 8">CGMCC 1.07653</strain>
    </source>
</reference>
<evidence type="ECO:0000256" key="5">
    <source>
        <dbReference type="ARBA" id="ARBA00023002"/>
    </source>
</evidence>
<evidence type="ECO:0000256" key="4">
    <source>
        <dbReference type="ARBA" id="ARBA00022827"/>
    </source>
</evidence>
<dbReference type="PANTHER" id="PTHR42913:SF9">
    <property type="entry name" value="SLR1591 PROTEIN"/>
    <property type="match status" value="1"/>
</dbReference>
<dbReference type="PANTHER" id="PTHR42913">
    <property type="entry name" value="APOPTOSIS-INDUCING FACTOR 1"/>
    <property type="match status" value="1"/>
</dbReference>
<keyword evidence="5" id="KW-0560">Oxidoreductase</keyword>
<evidence type="ECO:0000256" key="1">
    <source>
        <dbReference type="ARBA" id="ARBA00001974"/>
    </source>
</evidence>
<keyword evidence="3" id="KW-0285">Flavoprotein</keyword>
<evidence type="ECO:0000313" key="7">
    <source>
        <dbReference type="EMBL" id="PSL42608.1"/>
    </source>
</evidence>
<dbReference type="EMBL" id="PYAV01000014">
    <property type="protein sequence ID" value="PSL42608.1"/>
    <property type="molecule type" value="Genomic_DNA"/>
</dbReference>
<dbReference type="InterPro" id="IPR051169">
    <property type="entry name" value="NADH-Q_oxidoreductase"/>
</dbReference>
<dbReference type="InterPro" id="IPR036188">
    <property type="entry name" value="FAD/NAD-bd_sf"/>
</dbReference>
<evidence type="ECO:0000313" key="8">
    <source>
        <dbReference type="Proteomes" id="UP000242310"/>
    </source>
</evidence>
<dbReference type="SUPFAM" id="SSF51905">
    <property type="entry name" value="FAD/NAD(P)-binding domain"/>
    <property type="match status" value="2"/>
</dbReference>
<keyword evidence="4" id="KW-0274">FAD</keyword>
<keyword evidence="8" id="KW-1185">Reference proteome</keyword>
<evidence type="ECO:0000256" key="2">
    <source>
        <dbReference type="ARBA" id="ARBA00005272"/>
    </source>
</evidence>
<organism evidence="7 8">
    <name type="scientific">Salsuginibacillus halophilus</name>
    <dbReference type="NCBI Taxonomy" id="517424"/>
    <lineage>
        <taxon>Bacteria</taxon>
        <taxon>Bacillati</taxon>
        <taxon>Bacillota</taxon>
        <taxon>Bacilli</taxon>
        <taxon>Bacillales</taxon>
        <taxon>Bacillaceae</taxon>
        <taxon>Salsuginibacillus</taxon>
    </lineage>
</organism>
<accession>A0A2P8H8R0</accession>
<evidence type="ECO:0000256" key="3">
    <source>
        <dbReference type="ARBA" id="ARBA00022630"/>
    </source>
</evidence>
<protein>
    <submittedName>
        <fullName evidence="7">NADH dehydrogenase FAD-containing subunit</fullName>
    </submittedName>
</protein>